<proteinExistence type="predicted"/>
<reference evidence="3" key="1">
    <citation type="submission" date="2025-08" db="UniProtKB">
        <authorList>
            <consortium name="RefSeq"/>
        </authorList>
    </citation>
    <scope>IDENTIFICATION</scope>
</reference>
<dbReference type="AlphaFoldDB" id="A0A9B2JXJ9"/>
<dbReference type="RefSeq" id="XP_012174218.2">
    <property type="nucleotide sequence ID" value="XM_012318828.2"/>
</dbReference>
<sequence>MQSNDAKNTSEITSDAPAKDDTSSPSPLTTSSHPLDHPSNVIQEYVDLGHLTKIDPDQPANHEYYLPHRGVIKESSDTTKLRVVLDGSASSNTGISLNDTLLIGPKLQEDLFDILLRFRSHQYVLSGDIEKMYRQILIRPEDRKYQQILWRNSNGEIDAYQLNTVTVGLSAAPHLALRCLKKLADDALTGADTKEEVLSIRKELTDLLQSGGFNIRGWASNDSDILRGLSEQDKCRKLQLGESQTLKTLGLFWDSQVDASLYSDDTQADLPRVTKRSISSVIARIYDLLGLLAPVIIRAKIILQHVWSLKLNWDESFPADLHTEWSRYYTQLALINNVRFPRKTVIPAATRMELHGFCDASEKAYGACIYLRTVNFDSTIQTRLLTTKSRNTPFKTLTIPRLELSGARRLASLISSVQKALTIKISQIVYWTDSTIVIQWIKFSPHMLKTFVANRVAEVQTKTNISDWRHGSTADNPVDLISRGQTPKEFLRPSVWKNGPEWLQQTEEH</sequence>
<dbReference type="PANTHER" id="PTHR47331:SF1">
    <property type="entry name" value="GAG-LIKE PROTEIN"/>
    <property type="match status" value="1"/>
</dbReference>
<feature type="compositionally biased region" description="Low complexity" evidence="1">
    <location>
        <begin position="23"/>
        <end position="33"/>
    </location>
</feature>
<evidence type="ECO:0000313" key="2">
    <source>
        <dbReference type="Proteomes" id="UP000835206"/>
    </source>
</evidence>
<evidence type="ECO:0000313" key="3">
    <source>
        <dbReference type="RefSeq" id="XP_012174218.2"/>
    </source>
</evidence>
<dbReference type="InterPro" id="IPR043502">
    <property type="entry name" value="DNA/RNA_pol_sf"/>
</dbReference>
<dbReference type="Proteomes" id="UP000835206">
    <property type="component" value="Unplaced"/>
</dbReference>
<dbReference type="PANTHER" id="PTHR47331">
    <property type="entry name" value="PHD-TYPE DOMAIN-CONTAINING PROTEIN"/>
    <property type="match status" value="1"/>
</dbReference>
<name>A0A9B2JXJ9_BOMTE</name>
<dbReference type="Pfam" id="PF05380">
    <property type="entry name" value="Peptidase_A17"/>
    <property type="match status" value="1"/>
</dbReference>
<organism evidence="2 3">
    <name type="scientific">Bombus terrestris</name>
    <name type="common">Buff-tailed bumblebee</name>
    <name type="synonym">Apis terrestris</name>
    <dbReference type="NCBI Taxonomy" id="30195"/>
    <lineage>
        <taxon>Eukaryota</taxon>
        <taxon>Metazoa</taxon>
        <taxon>Ecdysozoa</taxon>
        <taxon>Arthropoda</taxon>
        <taxon>Hexapoda</taxon>
        <taxon>Insecta</taxon>
        <taxon>Pterygota</taxon>
        <taxon>Neoptera</taxon>
        <taxon>Endopterygota</taxon>
        <taxon>Hymenoptera</taxon>
        <taxon>Apocrita</taxon>
        <taxon>Aculeata</taxon>
        <taxon>Apoidea</taxon>
        <taxon>Anthophila</taxon>
        <taxon>Apidae</taxon>
        <taxon>Bombus</taxon>
        <taxon>Bombus</taxon>
    </lineage>
</organism>
<keyword evidence="2" id="KW-1185">Reference proteome</keyword>
<dbReference type="SUPFAM" id="SSF56672">
    <property type="entry name" value="DNA/RNA polymerases"/>
    <property type="match status" value="1"/>
</dbReference>
<accession>A0A9B2JXJ9</accession>
<feature type="region of interest" description="Disordered" evidence="1">
    <location>
        <begin position="1"/>
        <end position="39"/>
    </location>
</feature>
<gene>
    <name evidence="3" type="primary">LOC105666775</name>
</gene>
<protein>
    <submittedName>
        <fullName evidence="3">Uncharacterized protein LOC105666775</fullName>
    </submittedName>
</protein>
<dbReference type="InterPro" id="IPR008042">
    <property type="entry name" value="Retrotrans_Pao"/>
</dbReference>
<feature type="compositionally biased region" description="Polar residues" evidence="1">
    <location>
        <begin position="1"/>
        <end position="13"/>
    </location>
</feature>
<dbReference type="GO" id="GO:0071897">
    <property type="term" value="P:DNA biosynthetic process"/>
    <property type="evidence" value="ECO:0007669"/>
    <property type="project" value="UniProtKB-ARBA"/>
</dbReference>
<evidence type="ECO:0000256" key="1">
    <source>
        <dbReference type="SAM" id="MobiDB-lite"/>
    </source>
</evidence>
<dbReference type="OrthoDB" id="5985232at2759"/>
<dbReference type="GeneID" id="105666775"/>
<dbReference type="KEGG" id="bter:105666775"/>